<sequence>MSSGCRYGRKISTRLASKKSIDALSSIVCQFKVYIRNARDGVPSKRDVYSTIKMLSNLINLTMVDASGNGSSFKGPLCRKSNFSPFDSFGSNSVSTS</sequence>
<evidence type="ECO:0000313" key="2">
    <source>
        <dbReference type="Proteomes" id="UP001497516"/>
    </source>
</evidence>
<organism evidence="1 2">
    <name type="scientific">Linum trigynum</name>
    <dbReference type="NCBI Taxonomy" id="586398"/>
    <lineage>
        <taxon>Eukaryota</taxon>
        <taxon>Viridiplantae</taxon>
        <taxon>Streptophyta</taxon>
        <taxon>Embryophyta</taxon>
        <taxon>Tracheophyta</taxon>
        <taxon>Spermatophyta</taxon>
        <taxon>Magnoliopsida</taxon>
        <taxon>eudicotyledons</taxon>
        <taxon>Gunneridae</taxon>
        <taxon>Pentapetalae</taxon>
        <taxon>rosids</taxon>
        <taxon>fabids</taxon>
        <taxon>Malpighiales</taxon>
        <taxon>Linaceae</taxon>
        <taxon>Linum</taxon>
    </lineage>
</organism>
<accession>A0AAV2FZJ7</accession>
<protein>
    <submittedName>
        <fullName evidence="1">Uncharacterized protein</fullName>
    </submittedName>
</protein>
<gene>
    <name evidence="1" type="ORF">LTRI10_LOCUS43328</name>
</gene>
<evidence type="ECO:0000313" key="1">
    <source>
        <dbReference type="EMBL" id="CAL1403389.1"/>
    </source>
</evidence>
<dbReference type="Proteomes" id="UP001497516">
    <property type="component" value="Chromosome 7"/>
</dbReference>
<keyword evidence="2" id="KW-1185">Reference proteome</keyword>
<name>A0AAV2FZJ7_9ROSI</name>
<dbReference type="AlphaFoldDB" id="A0AAV2FZJ7"/>
<dbReference type="EMBL" id="OZ034820">
    <property type="protein sequence ID" value="CAL1403389.1"/>
    <property type="molecule type" value="Genomic_DNA"/>
</dbReference>
<proteinExistence type="predicted"/>
<reference evidence="1 2" key="1">
    <citation type="submission" date="2024-04" db="EMBL/GenBank/DDBJ databases">
        <authorList>
            <person name="Fracassetti M."/>
        </authorList>
    </citation>
    <scope>NUCLEOTIDE SEQUENCE [LARGE SCALE GENOMIC DNA]</scope>
</reference>